<keyword evidence="4" id="KW-1133">Transmembrane helix</keyword>
<evidence type="ECO:0000256" key="4">
    <source>
        <dbReference type="SAM" id="Phobius"/>
    </source>
</evidence>
<evidence type="ECO:0000259" key="5">
    <source>
        <dbReference type="PROSITE" id="PS50835"/>
    </source>
</evidence>
<keyword evidence="7" id="KW-1185">Reference proteome</keyword>
<dbReference type="Proteomes" id="UP000691718">
    <property type="component" value="Unassembled WGS sequence"/>
</dbReference>
<evidence type="ECO:0000256" key="1">
    <source>
        <dbReference type="ARBA" id="ARBA00007343"/>
    </source>
</evidence>
<proteinExistence type="inferred from homology"/>
<keyword evidence="3" id="KW-0675">Receptor</keyword>
<evidence type="ECO:0000313" key="7">
    <source>
        <dbReference type="Proteomes" id="UP000691718"/>
    </source>
</evidence>
<keyword evidence="2" id="KW-0433">Leucine-rich repeat</keyword>
<dbReference type="PANTHER" id="PTHR45930">
    <property type="entry name" value="G-PROTEIN COUPLED RECEPTOR 124-LIKE PROTEIN"/>
    <property type="match status" value="1"/>
</dbReference>
<sequence length="401" mass="44721">METIHVQQNLLSYIHPNTFNLPLLKTLTLSENPWFCDCRLRDFHEWFINANLGSEEVLCAGPNIHAQSSWRDLKGSEMSCPPTVVSSPSVLRTEVGADITFGCFVNGDPRPVVSWLFHHKEIQNFTSDKSKICINIYKINNQDEFNNDIINKSSQWVNVTISNVTEKFSGEWKCRAKSSAGESSAFVTLYLPKARAATARAAPEYSLFILVIGSMLVMTGLGFIATCACWKIRRQRLPTSRSFTDQEKKLLDSSLAASCDRQSVDLESSYAFEMLDRSLSIDSDENQRCVDTVQITLEAPGMYPPPPSEFELPAPYASIFISVQLSDTQEEYPNFLGSGATLPRRSKTCFLESAYDNMGPRVTAAGNSTWSLPEHNASNNKNIENNITTSFSTISTELTAL</sequence>
<dbReference type="PROSITE" id="PS50835">
    <property type="entry name" value="IG_LIKE"/>
    <property type="match status" value="1"/>
</dbReference>
<dbReference type="GO" id="GO:0005886">
    <property type="term" value="C:plasma membrane"/>
    <property type="evidence" value="ECO:0007669"/>
    <property type="project" value="TreeGrafter"/>
</dbReference>
<organism evidence="6 7">
    <name type="scientific">Parnassius apollo</name>
    <name type="common">Apollo butterfly</name>
    <name type="synonym">Papilio apollo</name>
    <dbReference type="NCBI Taxonomy" id="110799"/>
    <lineage>
        <taxon>Eukaryota</taxon>
        <taxon>Metazoa</taxon>
        <taxon>Ecdysozoa</taxon>
        <taxon>Arthropoda</taxon>
        <taxon>Hexapoda</taxon>
        <taxon>Insecta</taxon>
        <taxon>Pterygota</taxon>
        <taxon>Neoptera</taxon>
        <taxon>Endopterygota</taxon>
        <taxon>Lepidoptera</taxon>
        <taxon>Glossata</taxon>
        <taxon>Ditrysia</taxon>
        <taxon>Papilionoidea</taxon>
        <taxon>Papilionidae</taxon>
        <taxon>Parnassiinae</taxon>
        <taxon>Parnassini</taxon>
        <taxon>Parnassius</taxon>
        <taxon>Parnassius</taxon>
    </lineage>
</organism>
<dbReference type="GO" id="GO:0007166">
    <property type="term" value="P:cell surface receptor signaling pathway"/>
    <property type="evidence" value="ECO:0007669"/>
    <property type="project" value="TreeGrafter"/>
</dbReference>
<dbReference type="InterPro" id="IPR007110">
    <property type="entry name" value="Ig-like_dom"/>
</dbReference>
<comment type="caution">
    <text evidence="6">The sequence shown here is derived from an EMBL/GenBank/DDBJ whole genome shotgun (WGS) entry which is preliminary data.</text>
</comment>
<dbReference type="InterPro" id="IPR051963">
    <property type="entry name" value="Adhesion_GPCR_A"/>
</dbReference>
<gene>
    <name evidence="6" type="ORF">PAPOLLO_LOCUS18116</name>
</gene>
<dbReference type="InterPro" id="IPR003599">
    <property type="entry name" value="Ig_sub"/>
</dbReference>
<protein>
    <submittedName>
        <fullName evidence="6">(apollo) hypothetical protein</fullName>
    </submittedName>
</protein>
<name>A0A8S3XHG6_PARAO</name>
<comment type="similarity">
    <text evidence="1">Belongs to the G-protein coupled receptor 2 family. Adhesion G-protein coupled receptor (ADGR) subfamily.</text>
</comment>
<dbReference type="Pfam" id="PF13927">
    <property type="entry name" value="Ig_3"/>
    <property type="match status" value="1"/>
</dbReference>
<evidence type="ECO:0000256" key="3">
    <source>
        <dbReference type="ARBA" id="ARBA00023170"/>
    </source>
</evidence>
<dbReference type="OrthoDB" id="1099686at2759"/>
<evidence type="ECO:0000313" key="6">
    <source>
        <dbReference type="EMBL" id="CAG5024246.1"/>
    </source>
</evidence>
<dbReference type="SMART" id="SM00409">
    <property type="entry name" value="IG"/>
    <property type="match status" value="1"/>
</dbReference>
<reference evidence="6" key="1">
    <citation type="submission" date="2021-04" db="EMBL/GenBank/DDBJ databases">
        <authorList>
            <person name="Tunstrom K."/>
        </authorList>
    </citation>
    <scope>NUCLEOTIDE SEQUENCE</scope>
</reference>
<keyword evidence="4" id="KW-0472">Membrane</keyword>
<accession>A0A8S3XHG6</accession>
<keyword evidence="4" id="KW-0812">Transmembrane</keyword>
<evidence type="ECO:0000256" key="2">
    <source>
        <dbReference type="ARBA" id="ARBA00022614"/>
    </source>
</evidence>
<dbReference type="SMART" id="SM00082">
    <property type="entry name" value="LRRCT"/>
    <property type="match status" value="1"/>
</dbReference>
<dbReference type="AlphaFoldDB" id="A0A8S3XHG6"/>
<dbReference type="EMBL" id="CAJQZP010001160">
    <property type="protein sequence ID" value="CAG5024246.1"/>
    <property type="molecule type" value="Genomic_DNA"/>
</dbReference>
<feature type="domain" description="Ig-like" evidence="5">
    <location>
        <begin position="82"/>
        <end position="188"/>
    </location>
</feature>
<feature type="transmembrane region" description="Helical" evidence="4">
    <location>
        <begin position="205"/>
        <end position="230"/>
    </location>
</feature>
<dbReference type="PANTHER" id="PTHR45930:SF4">
    <property type="entry name" value="ADHESION G PROTEIN-COUPLED RECEPTOR A3"/>
    <property type="match status" value="1"/>
</dbReference>
<dbReference type="InterPro" id="IPR000483">
    <property type="entry name" value="Cys-rich_flank_reg_C"/>
</dbReference>